<feature type="region of interest" description="Disordered" evidence="1">
    <location>
        <begin position="93"/>
        <end position="127"/>
    </location>
</feature>
<evidence type="ECO:0000313" key="2">
    <source>
        <dbReference type="EMBL" id="KAK0966763.1"/>
    </source>
</evidence>
<gene>
    <name evidence="2" type="ORF">LTR91_017432</name>
</gene>
<name>A0AAN6K626_9PEZI</name>
<evidence type="ECO:0000256" key="1">
    <source>
        <dbReference type="SAM" id="MobiDB-lite"/>
    </source>
</evidence>
<dbReference type="AlphaFoldDB" id="A0AAN6K626"/>
<dbReference type="EMBL" id="JAUJLE010000226">
    <property type="protein sequence ID" value="KAK0966763.1"/>
    <property type="molecule type" value="Genomic_DNA"/>
</dbReference>
<accession>A0AAN6K626</accession>
<keyword evidence="3" id="KW-1185">Reference proteome</keyword>
<feature type="compositionally biased region" description="Acidic residues" evidence="1">
    <location>
        <begin position="111"/>
        <end position="121"/>
    </location>
</feature>
<reference evidence="2" key="1">
    <citation type="submission" date="2023-06" db="EMBL/GenBank/DDBJ databases">
        <title>Black Yeasts Isolated from many extreme environments.</title>
        <authorList>
            <person name="Coleine C."/>
            <person name="Stajich J.E."/>
            <person name="Selbmann L."/>
        </authorList>
    </citation>
    <scope>NUCLEOTIDE SEQUENCE</scope>
    <source>
        <strain evidence="2">CCFEE 5200</strain>
    </source>
</reference>
<comment type="caution">
    <text evidence="2">The sequence shown here is derived from an EMBL/GenBank/DDBJ whole genome shotgun (WGS) entry which is preliminary data.</text>
</comment>
<dbReference type="Proteomes" id="UP001175353">
    <property type="component" value="Unassembled WGS sequence"/>
</dbReference>
<sequence length="209" mass="23032">MEDEYSHMNLNNVERVFIAMHDGMMKSYAEASTRSGSGSRRLCSRRINDPFSVEHAERAVEILDVEVRGMVSAEEFPEGDLEEARGLLELAKQRSAAAEEGDKPLAPVEEREGEGEAEDQGESGAVPSMEELRMQCRDARAAVKSLGLREDEVVLELNDRLLDAFSNDESGEPARRQLFAVINELTQYVKKVAALADDGSDSALRAASK</sequence>
<organism evidence="2 3">
    <name type="scientific">Friedmanniomyces endolithicus</name>
    <dbReference type="NCBI Taxonomy" id="329885"/>
    <lineage>
        <taxon>Eukaryota</taxon>
        <taxon>Fungi</taxon>
        <taxon>Dikarya</taxon>
        <taxon>Ascomycota</taxon>
        <taxon>Pezizomycotina</taxon>
        <taxon>Dothideomycetes</taxon>
        <taxon>Dothideomycetidae</taxon>
        <taxon>Mycosphaerellales</taxon>
        <taxon>Teratosphaeriaceae</taxon>
        <taxon>Friedmanniomyces</taxon>
    </lineage>
</organism>
<proteinExistence type="predicted"/>
<evidence type="ECO:0000313" key="3">
    <source>
        <dbReference type="Proteomes" id="UP001175353"/>
    </source>
</evidence>
<protein>
    <submittedName>
        <fullName evidence="2">Uncharacterized protein</fullName>
    </submittedName>
</protein>